<proteinExistence type="predicted"/>
<keyword evidence="2" id="KW-1185">Reference proteome</keyword>
<evidence type="ECO:0000313" key="2">
    <source>
        <dbReference type="Proteomes" id="UP000278627"/>
    </source>
</evidence>
<reference evidence="3" key="1">
    <citation type="submission" date="2017-02" db="UniProtKB">
        <authorList>
            <consortium name="WormBaseParasite"/>
        </authorList>
    </citation>
    <scope>IDENTIFICATION</scope>
</reference>
<dbReference type="AlphaFoldDB" id="A0A0N4TN36"/>
<dbReference type="Proteomes" id="UP000278627">
    <property type="component" value="Unassembled WGS sequence"/>
</dbReference>
<reference evidence="1 2" key="2">
    <citation type="submission" date="2018-11" db="EMBL/GenBank/DDBJ databases">
        <authorList>
            <consortium name="Pathogen Informatics"/>
        </authorList>
    </citation>
    <scope>NUCLEOTIDE SEQUENCE [LARGE SCALE GENOMIC DNA]</scope>
</reference>
<dbReference type="WBParaSite" id="BPAG_0000988401-mRNA-1">
    <property type="protein sequence ID" value="BPAG_0000988401-mRNA-1"/>
    <property type="gene ID" value="BPAG_0000988401"/>
</dbReference>
<protein>
    <submittedName>
        <fullName evidence="3">Piwi domain-containing protein</fullName>
    </submittedName>
</protein>
<evidence type="ECO:0000313" key="3">
    <source>
        <dbReference type="WBParaSite" id="BPAG_0000988401-mRNA-1"/>
    </source>
</evidence>
<evidence type="ECO:0000313" key="1">
    <source>
        <dbReference type="EMBL" id="VDN91032.1"/>
    </source>
</evidence>
<name>A0A0N4TN36_BRUPA</name>
<sequence length="93" mass="10652">MFACTLHNSGEARRTSIRVIDMPIHRLSYAVCYTLYAIRHMPTHLGNIPNVAKRKALSHMIHHLPDSLPHHYQHSFQLMGTSSSTSMHCGQFR</sequence>
<accession>A0A0N4TN36</accession>
<dbReference type="EMBL" id="UZAD01013167">
    <property type="protein sequence ID" value="VDN91032.1"/>
    <property type="molecule type" value="Genomic_DNA"/>
</dbReference>
<gene>
    <name evidence="1" type="ORF">BPAG_LOCUS9846</name>
</gene>
<organism evidence="3">
    <name type="scientific">Brugia pahangi</name>
    <name type="common">Filarial nematode worm</name>
    <dbReference type="NCBI Taxonomy" id="6280"/>
    <lineage>
        <taxon>Eukaryota</taxon>
        <taxon>Metazoa</taxon>
        <taxon>Ecdysozoa</taxon>
        <taxon>Nematoda</taxon>
        <taxon>Chromadorea</taxon>
        <taxon>Rhabditida</taxon>
        <taxon>Spirurina</taxon>
        <taxon>Spiruromorpha</taxon>
        <taxon>Filarioidea</taxon>
        <taxon>Onchocercidae</taxon>
        <taxon>Brugia</taxon>
    </lineage>
</organism>